<dbReference type="Pfam" id="PF00924">
    <property type="entry name" value="MS_channel_2nd"/>
    <property type="match status" value="1"/>
</dbReference>
<dbReference type="InterPro" id="IPR011066">
    <property type="entry name" value="MscS_channel_C_sf"/>
</dbReference>
<dbReference type="PANTHER" id="PTHR30566:SF25">
    <property type="entry name" value="INNER MEMBRANE PROTEIN"/>
    <property type="match status" value="1"/>
</dbReference>
<evidence type="ECO:0000259" key="8">
    <source>
        <dbReference type="Pfam" id="PF00924"/>
    </source>
</evidence>
<evidence type="ECO:0000313" key="11">
    <source>
        <dbReference type="EMBL" id="MBC2778427.1"/>
    </source>
</evidence>
<keyword evidence="6 7" id="KW-0472">Membrane</keyword>
<reference evidence="11 12" key="1">
    <citation type="submission" date="2020-08" db="EMBL/GenBank/DDBJ databases">
        <title>Draft genome sequence of Parasphingopyxis sp. GrpM-11.</title>
        <authorList>
            <person name="Oh J."/>
            <person name="Roh D.-H."/>
        </authorList>
    </citation>
    <scope>NUCLEOTIDE SEQUENCE [LARGE SCALE GENOMIC DNA]</scope>
    <source>
        <strain evidence="11 12">GrpM-11</strain>
    </source>
</reference>
<evidence type="ECO:0000259" key="10">
    <source>
        <dbReference type="Pfam" id="PF21088"/>
    </source>
</evidence>
<feature type="domain" description="Mechanosensitive ion channel MscS" evidence="8">
    <location>
        <begin position="204"/>
        <end position="270"/>
    </location>
</feature>
<dbReference type="Gene3D" id="3.30.70.100">
    <property type="match status" value="1"/>
</dbReference>
<feature type="transmembrane region" description="Helical" evidence="7">
    <location>
        <begin position="90"/>
        <end position="110"/>
    </location>
</feature>
<feature type="transmembrane region" description="Helical" evidence="7">
    <location>
        <begin position="158"/>
        <end position="176"/>
    </location>
</feature>
<evidence type="ECO:0000256" key="2">
    <source>
        <dbReference type="ARBA" id="ARBA00008017"/>
    </source>
</evidence>
<dbReference type="InterPro" id="IPR006685">
    <property type="entry name" value="MscS_channel_2nd"/>
</dbReference>
<dbReference type="AlphaFoldDB" id="A0A842I0Q4"/>
<evidence type="ECO:0000313" key="12">
    <source>
        <dbReference type="Proteomes" id="UP000564378"/>
    </source>
</evidence>
<feature type="domain" description="Mechanosensitive ion channel MscS C-terminal" evidence="9">
    <location>
        <begin position="276"/>
        <end position="360"/>
    </location>
</feature>
<keyword evidence="5 7" id="KW-1133">Transmembrane helix</keyword>
<dbReference type="Pfam" id="PF21082">
    <property type="entry name" value="MS_channel_3rd"/>
    <property type="match status" value="1"/>
</dbReference>
<dbReference type="Gene3D" id="2.30.30.60">
    <property type="match status" value="1"/>
</dbReference>
<organism evidence="11 12">
    <name type="scientific">Parasphingopyxis marina</name>
    <dbReference type="NCBI Taxonomy" id="2761622"/>
    <lineage>
        <taxon>Bacteria</taxon>
        <taxon>Pseudomonadati</taxon>
        <taxon>Pseudomonadota</taxon>
        <taxon>Alphaproteobacteria</taxon>
        <taxon>Sphingomonadales</taxon>
        <taxon>Sphingomonadaceae</taxon>
        <taxon>Parasphingopyxis</taxon>
    </lineage>
</organism>
<keyword evidence="12" id="KW-1185">Reference proteome</keyword>
<evidence type="ECO:0000256" key="1">
    <source>
        <dbReference type="ARBA" id="ARBA00004651"/>
    </source>
</evidence>
<keyword evidence="4 7" id="KW-0812">Transmembrane</keyword>
<gene>
    <name evidence="11" type="ORF">H6P80_12445</name>
</gene>
<comment type="similarity">
    <text evidence="2">Belongs to the MscS (TC 1.A.23) family.</text>
</comment>
<proteinExistence type="inferred from homology"/>
<dbReference type="GO" id="GO:0005886">
    <property type="term" value="C:plasma membrane"/>
    <property type="evidence" value="ECO:0007669"/>
    <property type="project" value="UniProtKB-SubCell"/>
</dbReference>
<protein>
    <submittedName>
        <fullName evidence="11">Mechanosensitive ion channel</fullName>
    </submittedName>
</protein>
<evidence type="ECO:0000256" key="3">
    <source>
        <dbReference type="ARBA" id="ARBA00022475"/>
    </source>
</evidence>
<comment type="subcellular location">
    <subcellularLocation>
        <location evidence="1">Cell membrane</location>
        <topology evidence="1">Multi-pass membrane protein</topology>
    </subcellularLocation>
</comment>
<dbReference type="RefSeq" id="WP_185801683.1">
    <property type="nucleotide sequence ID" value="NZ_JACJVJ010000002.1"/>
</dbReference>
<dbReference type="Gene3D" id="1.10.287.1260">
    <property type="match status" value="1"/>
</dbReference>
<evidence type="ECO:0000256" key="4">
    <source>
        <dbReference type="ARBA" id="ARBA00022692"/>
    </source>
</evidence>
<dbReference type="GO" id="GO:0008381">
    <property type="term" value="F:mechanosensitive monoatomic ion channel activity"/>
    <property type="evidence" value="ECO:0007669"/>
    <property type="project" value="UniProtKB-ARBA"/>
</dbReference>
<keyword evidence="3" id="KW-1003">Cell membrane</keyword>
<feature type="transmembrane region" description="Helical" evidence="7">
    <location>
        <begin position="37"/>
        <end position="59"/>
    </location>
</feature>
<evidence type="ECO:0000256" key="5">
    <source>
        <dbReference type="ARBA" id="ARBA00022989"/>
    </source>
</evidence>
<dbReference type="SUPFAM" id="SSF50182">
    <property type="entry name" value="Sm-like ribonucleoproteins"/>
    <property type="match status" value="1"/>
</dbReference>
<feature type="transmembrane region" description="Helical" evidence="7">
    <location>
        <begin position="188"/>
        <end position="216"/>
    </location>
</feature>
<comment type="caution">
    <text evidence="11">The sequence shown here is derived from an EMBL/GenBank/DDBJ whole genome shotgun (WGS) entry which is preliminary data.</text>
</comment>
<dbReference type="PANTHER" id="PTHR30566">
    <property type="entry name" value="YNAI-RELATED MECHANOSENSITIVE ION CHANNEL"/>
    <property type="match status" value="1"/>
</dbReference>
<dbReference type="InterPro" id="IPR023408">
    <property type="entry name" value="MscS_beta-dom_sf"/>
</dbReference>
<dbReference type="InterPro" id="IPR011014">
    <property type="entry name" value="MscS_channel_TM-2"/>
</dbReference>
<dbReference type="InterPro" id="IPR049278">
    <property type="entry name" value="MS_channel_C"/>
</dbReference>
<dbReference type="SUPFAM" id="SSF82861">
    <property type="entry name" value="Mechanosensitive channel protein MscS (YggB), transmembrane region"/>
    <property type="match status" value="1"/>
</dbReference>
<evidence type="ECO:0000256" key="6">
    <source>
        <dbReference type="ARBA" id="ARBA00023136"/>
    </source>
</evidence>
<dbReference type="InterPro" id="IPR010920">
    <property type="entry name" value="LSM_dom_sf"/>
</dbReference>
<dbReference type="InterPro" id="IPR049142">
    <property type="entry name" value="MS_channel_1st"/>
</dbReference>
<evidence type="ECO:0000259" key="9">
    <source>
        <dbReference type="Pfam" id="PF21082"/>
    </source>
</evidence>
<sequence length="393" mass="43090">MADLLEPLGLDTIEEPALSFQQRAENLWADSIGWLDAHMIELLIGLAVAAVIVFVMMGVRRYGRRIYERNPTLETWQSVIGRTLAKTKTWFMIALALEIVAVYSNAPAAIAGTIGFFFSLAVVVQAAIWARSVILGVIEHRTLTDEETSETLASAMKLIRVLVTFGVVAIASIVVLDNLNVDVTGLVAGLGIGGIAIGLAAQGIFSDLFAALSIIFDKPFRKGDSINFDNTFATVEQIGLKSTRLRNVGGEEVIISNTNLLDKEILNLTRLNRRRIKFGVGVIYQTPADKAARIPEILRDVVQSLGNEFVRAGFVGFGDSSLNYELQFDVMSPDWDVVFQSQHETGIAIFKRFAEEGLEFAYPTQTTFTSAPDGTMIMPYPNVTMVATEKSEE</sequence>
<dbReference type="Proteomes" id="UP000564378">
    <property type="component" value="Unassembled WGS sequence"/>
</dbReference>
<dbReference type="EMBL" id="JACJVJ010000002">
    <property type="protein sequence ID" value="MBC2778427.1"/>
    <property type="molecule type" value="Genomic_DNA"/>
</dbReference>
<name>A0A842I0Q4_9SPHN</name>
<accession>A0A842I0Q4</accession>
<feature type="domain" description="Mechanosensitive ion channel transmembrane helices 2/3" evidence="10">
    <location>
        <begin position="162"/>
        <end position="202"/>
    </location>
</feature>
<dbReference type="Pfam" id="PF21088">
    <property type="entry name" value="MS_channel_1st"/>
    <property type="match status" value="1"/>
</dbReference>
<evidence type="ECO:0000256" key="7">
    <source>
        <dbReference type="SAM" id="Phobius"/>
    </source>
</evidence>
<dbReference type="SUPFAM" id="SSF82689">
    <property type="entry name" value="Mechanosensitive channel protein MscS (YggB), C-terminal domain"/>
    <property type="match status" value="1"/>
</dbReference>
<feature type="transmembrane region" description="Helical" evidence="7">
    <location>
        <begin position="116"/>
        <end position="138"/>
    </location>
</feature>